<proteinExistence type="predicted"/>
<dbReference type="EMBL" id="GGEC01027073">
    <property type="protein sequence ID" value="MBX07557.1"/>
    <property type="molecule type" value="Transcribed_RNA"/>
</dbReference>
<organism evidence="1">
    <name type="scientific">Rhizophora mucronata</name>
    <name type="common">Asiatic mangrove</name>
    <dbReference type="NCBI Taxonomy" id="61149"/>
    <lineage>
        <taxon>Eukaryota</taxon>
        <taxon>Viridiplantae</taxon>
        <taxon>Streptophyta</taxon>
        <taxon>Embryophyta</taxon>
        <taxon>Tracheophyta</taxon>
        <taxon>Spermatophyta</taxon>
        <taxon>Magnoliopsida</taxon>
        <taxon>eudicotyledons</taxon>
        <taxon>Gunneridae</taxon>
        <taxon>Pentapetalae</taxon>
        <taxon>rosids</taxon>
        <taxon>fabids</taxon>
        <taxon>Malpighiales</taxon>
        <taxon>Rhizophoraceae</taxon>
        <taxon>Rhizophora</taxon>
    </lineage>
</organism>
<reference evidence="1" key="1">
    <citation type="submission" date="2018-02" db="EMBL/GenBank/DDBJ databases">
        <title>Rhizophora mucronata_Transcriptome.</title>
        <authorList>
            <person name="Meera S.P."/>
            <person name="Sreeshan A."/>
            <person name="Augustine A."/>
        </authorList>
    </citation>
    <scope>NUCLEOTIDE SEQUENCE</scope>
    <source>
        <tissue evidence="1">Leaf</tissue>
    </source>
</reference>
<name>A0A2P2KPF0_RHIMU</name>
<evidence type="ECO:0000313" key="1">
    <source>
        <dbReference type="EMBL" id="MBX07557.1"/>
    </source>
</evidence>
<sequence>MMAMSQKKDNLRF</sequence>
<protein>
    <submittedName>
        <fullName evidence="1">Uncharacterized protein</fullName>
    </submittedName>
</protein>
<accession>A0A2P2KPF0</accession>